<keyword evidence="3" id="KW-1185">Reference proteome</keyword>
<dbReference type="EMBL" id="CP014844">
    <property type="protein sequence ID" value="AMR78044.1"/>
    <property type="molecule type" value="Genomic_DNA"/>
</dbReference>
<organism evidence="2 3">
    <name type="scientific">Cupriavidus nantongensis</name>
    <dbReference type="NCBI Taxonomy" id="1796606"/>
    <lineage>
        <taxon>Bacteria</taxon>
        <taxon>Pseudomonadati</taxon>
        <taxon>Pseudomonadota</taxon>
        <taxon>Betaproteobacteria</taxon>
        <taxon>Burkholderiales</taxon>
        <taxon>Burkholderiaceae</taxon>
        <taxon>Cupriavidus</taxon>
    </lineage>
</organism>
<dbReference type="PANTHER" id="PTHR13696">
    <property type="entry name" value="P-LOOP CONTAINING NUCLEOSIDE TRIPHOSPHATE HYDROLASE"/>
    <property type="match status" value="1"/>
</dbReference>
<accession>A0A142JIY2</accession>
<dbReference type="PIRSF" id="PIRSF009320">
    <property type="entry name" value="Nuc_binding_HP_1000"/>
    <property type="match status" value="1"/>
</dbReference>
<sequence>MQTRKTQKSPKTKIIVVINQKGGPGKTTLSFHLAHAGLENEHSKVLCLDLDSQGTLSQYLTDDLDVISVTQGGVGDLFEGATPQPQKTTHPQIDLLHGHRELDRYDADQTAEERAYSTEMPDLLRGLGYDYIIIDTPPAVGLRHLSPLFWADIVVIPLEPAMSGISGFQNVLQVVDESISALNPKLKWVGVMNRANMRVKSQREKDTWMRKNYGNKILATLSTRTAVAEAMEESPARPVWSHRGAPKELRDQWRQVCAEIVCK</sequence>
<dbReference type="RefSeq" id="WP_062798860.1">
    <property type="nucleotide sequence ID" value="NZ_CP014844.1"/>
</dbReference>
<proteinExistence type="predicted"/>
<dbReference type="STRING" id="1796606.A2G96_09975"/>
<dbReference type="KEGG" id="cnan:A2G96_09975"/>
<dbReference type="InterPro" id="IPR050678">
    <property type="entry name" value="DNA_Partitioning_ATPase"/>
</dbReference>
<protein>
    <recommendedName>
        <fullName evidence="1">AAA domain-containing protein</fullName>
    </recommendedName>
</protein>
<dbReference type="Gene3D" id="3.40.50.300">
    <property type="entry name" value="P-loop containing nucleotide triphosphate hydrolases"/>
    <property type="match status" value="1"/>
</dbReference>
<dbReference type="InterPro" id="IPR027417">
    <property type="entry name" value="P-loop_NTPase"/>
</dbReference>
<feature type="domain" description="AAA" evidence="1">
    <location>
        <begin position="12"/>
        <end position="187"/>
    </location>
</feature>
<gene>
    <name evidence="2" type="ORF">A2G96_09975</name>
</gene>
<dbReference type="AlphaFoldDB" id="A0A142JIY2"/>
<name>A0A142JIY2_9BURK</name>
<dbReference type="Proteomes" id="UP000075238">
    <property type="component" value="Chromosome 1"/>
</dbReference>
<dbReference type="PANTHER" id="PTHR13696:SF99">
    <property type="entry name" value="COBYRINIC ACID AC-DIAMIDE SYNTHASE"/>
    <property type="match status" value="1"/>
</dbReference>
<dbReference type="OrthoDB" id="9785810at2"/>
<dbReference type="InterPro" id="IPR025669">
    <property type="entry name" value="AAA_dom"/>
</dbReference>
<dbReference type="SUPFAM" id="SSF52540">
    <property type="entry name" value="P-loop containing nucleoside triphosphate hydrolases"/>
    <property type="match status" value="1"/>
</dbReference>
<evidence type="ECO:0000259" key="1">
    <source>
        <dbReference type="Pfam" id="PF13614"/>
    </source>
</evidence>
<evidence type="ECO:0000313" key="2">
    <source>
        <dbReference type="EMBL" id="AMR78044.1"/>
    </source>
</evidence>
<dbReference type="CDD" id="cd02042">
    <property type="entry name" value="ParAB_family"/>
    <property type="match status" value="1"/>
</dbReference>
<evidence type="ECO:0000313" key="3">
    <source>
        <dbReference type="Proteomes" id="UP000075238"/>
    </source>
</evidence>
<dbReference type="Pfam" id="PF13614">
    <property type="entry name" value="AAA_31"/>
    <property type="match status" value="1"/>
</dbReference>
<reference evidence="2 3" key="1">
    <citation type="submission" date="2016-03" db="EMBL/GenBank/DDBJ databases">
        <title>Complete genome sequence of a novel chlorpyrifos degrading bacterium, Cupriavidus nantongensis sp. X1.</title>
        <authorList>
            <person name="Fang L."/>
        </authorList>
    </citation>
    <scope>NUCLEOTIDE SEQUENCE [LARGE SCALE GENOMIC DNA]</scope>
    <source>
        <strain evidence="2 3">X1</strain>
    </source>
</reference>